<dbReference type="HOGENOM" id="CLU_543894_0_0_5"/>
<keyword evidence="3" id="KW-0687">Ribonucleoprotein</keyword>
<comment type="subcellular location">
    <subcellularLocation>
        <location evidence="1">Secreted</location>
    </subcellularLocation>
</comment>
<name>E0TBS4_PARBH</name>
<dbReference type="Gene3D" id="2.150.10.10">
    <property type="entry name" value="Serralysin-like metalloprotease, C-terminal"/>
    <property type="match status" value="1"/>
</dbReference>
<dbReference type="SUPFAM" id="SSF51120">
    <property type="entry name" value="beta-Roll"/>
    <property type="match status" value="1"/>
</dbReference>
<dbReference type="PROSITE" id="PS00330">
    <property type="entry name" value="HEMOLYSIN_CALCIUM"/>
    <property type="match status" value="1"/>
</dbReference>
<evidence type="ECO:0000313" key="4">
    <source>
        <dbReference type="Proteomes" id="UP000001302"/>
    </source>
</evidence>
<accession>E0TBS4</accession>
<dbReference type="Proteomes" id="UP000001302">
    <property type="component" value="Chromosome"/>
</dbReference>
<evidence type="ECO:0000313" key="3">
    <source>
        <dbReference type="EMBL" id="ADM08417.1"/>
    </source>
</evidence>
<dbReference type="eggNOG" id="COG3240">
    <property type="taxonomic scope" value="Bacteria"/>
</dbReference>
<dbReference type="InterPro" id="IPR011049">
    <property type="entry name" value="Serralysin-like_metalloprot_C"/>
</dbReference>
<dbReference type="GO" id="GO:0005840">
    <property type="term" value="C:ribosome"/>
    <property type="evidence" value="ECO:0007669"/>
    <property type="project" value="UniProtKB-KW"/>
</dbReference>
<gene>
    <name evidence="3" type="ordered locus">PB2503_01692</name>
</gene>
<dbReference type="PRINTS" id="PR00313">
    <property type="entry name" value="CABNDNGRPT"/>
</dbReference>
<dbReference type="Gene3D" id="3.40.50.1110">
    <property type="entry name" value="SGNH hydrolase"/>
    <property type="match status" value="1"/>
</dbReference>
<keyword evidence="4" id="KW-1185">Reference proteome</keyword>
<protein>
    <submittedName>
        <fullName evidence="3">30S ribosomal protein S1</fullName>
    </submittedName>
</protein>
<dbReference type="eggNOG" id="COG2931">
    <property type="taxonomic scope" value="Bacteria"/>
</dbReference>
<dbReference type="RefSeq" id="WP_013299391.1">
    <property type="nucleotide sequence ID" value="NC_014414.1"/>
</dbReference>
<dbReference type="GO" id="GO:0005509">
    <property type="term" value="F:calcium ion binding"/>
    <property type="evidence" value="ECO:0007669"/>
    <property type="project" value="InterPro"/>
</dbReference>
<dbReference type="KEGG" id="pbr:PB2503_01692"/>
<reference evidence="3 4" key="2">
    <citation type="journal article" date="2011" name="J. Bacteriol.">
        <title>Complete genome sequence of strain HTCC2503T of Parvularcula bermudensis, the type species of the order "Parvularculales" in the class Alphaproteobacteria.</title>
        <authorList>
            <person name="Oh H.M."/>
            <person name="Kang I."/>
            <person name="Vergin K.L."/>
            <person name="Kang D."/>
            <person name="Rhee K.H."/>
            <person name="Giovannoni S.J."/>
            <person name="Cho J.C."/>
        </authorList>
    </citation>
    <scope>NUCLEOTIDE SEQUENCE [LARGE SCALE GENOMIC DNA]</scope>
    <source>
        <strain evidence="4">ATCC BAA-594 / HTCC2503 / KCTC 12087</strain>
    </source>
</reference>
<dbReference type="PANTHER" id="PTHR38340">
    <property type="entry name" value="S-LAYER PROTEIN"/>
    <property type="match status" value="1"/>
</dbReference>
<dbReference type="Pfam" id="PF00353">
    <property type="entry name" value="HemolysinCabind"/>
    <property type="match status" value="3"/>
</dbReference>
<reference evidence="4" key="1">
    <citation type="submission" date="2010-08" db="EMBL/GenBank/DDBJ databases">
        <title>Genome sequence of Parvularcula bermudensis HTCC2503.</title>
        <authorList>
            <person name="Kang D.-M."/>
            <person name="Oh H.-M."/>
            <person name="Cho J.-C."/>
        </authorList>
    </citation>
    <scope>NUCLEOTIDE SEQUENCE [LARGE SCALE GENOMIC DNA]</scope>
    <source>
        <strain evidence="4">ATCC BAA-594 / HTCC2503 / KCTC 12087</strain>
    </source>
</reference>
<organism evidence="3 4">
    <name type="scientific">Parvularcula bermudensis (strain ATCC BAA-594 / HTCC2503 / KCTC 12087)</name>
    <dbReference type="NCBI Taxonomy" id="314260"/>
    <lineage>
        <taxon>Bacteria</taxon>
        <taxon>Pseudomonadati</taxon>
        <taxon>Pseudomonadota</taxon>
        <taxon>Alphaproteobacteria</taxon>
        <taxon>Parvularculales</taxon>
        <taxon>Parvularculaceae</taxon>
        <taxon>Parvularcula</taxon>
    </lineage>
</organism>
<keyword evidence="3" id="KW-0689">Ribosomal protein</keyword>
<dbReference type="STRING" id="314260.PB2503_01692"/>
<dbReference type="GO" id="GO:0016788">
    <property type="term" value="F:hydrolase activity, acting on ester bonds"/>
    <property type="evidence" value="ECO:0007669"/>
    <property type="project" value="InterPro"/>
</dbReference>
<proteinExistence type="predicted"/>
<dbReference type="InterPro" id="IPR001087">
    <property type="entry name" value="GDSL"/>
</dbReference>
<dbReference type="InterPro" id="IPR050557">
    <property type="entry name" value="RTX_toxin/Mannuronan_C5-epim"/>
</dbReference>
<dbReference type="InterPro" id="IPR001343">
    <property type="entry name" value="Hemolysn_Ca-bd"/>
</dbReference>
<dbReference type="Pfam" id="PF00657">
    <property type="entry name" value="Lipase_GDSL"/>
    <property type="match status" value="1"/>
</dbReference>
<dbReference type="InterPro" id="IPR018511">
    <property type="entry name" value="Hemolysin-typ_Ca-bd_CS"/>
</dbReference>
<dbReference type="EMBL" id="CP002156">
    <property type="protein sequence ID" value="ADM08417.1"/>
    <property type="molecule type" value="Genomic_DNA"/>
</dbReference>
<evidence type="ECO:0000256" key="2">
    <source>
        <dbReference type="ARBA" id="ARBA00022525"/>
    </source>
</evidence>
<dbReference type="PANTHER" id="PTHR38340:SF1">
    <property type="entry name" value="S-LAYER PROTEIN"/>
    <property type="match status" value="1"/>
</dbReference>
<sequence>MSPLPSFGKIVFFGDSLTDNGIQSNYREATDVPLQIQSELVYSEGRFSDGYNYADYFAYELGLTDELGIDTKSLDELTNGVAGGSAENFGVTASRASIDRSWQQLAQEAASVEIDPTNPYADDRVDLPGQVAWFLDTLEPGQDLSNVAVSMLTGINDLGNELTRNIIPGMGNITRAEAEQVGQDFAVEVFDSIVDQVSILADLGVGTVFLYTIPKVSETLLGSLASANGKAANSAGVDFYNELLFQSEDALETSLGINIEVFDVALFQQELTADYTTFGFYTGIIPVTLFGDAINKPVRGVPLDQIAFVDPIHPSEAAQKILVQTMLETLTAENIVGTLGRDDLVGTDGDDFVVAREGRDFVDLGLGDDMVLGGTGNDEILGGGGNDLISGGSGTDSLYGDDGNDVLVDNDGWDVVRGGLGNDILIKGSGFDTMFGDEGDDIFIYTDQDLFARRSIFERLLAFGGEGNDTLVLRLSSEKADAYNEGTLTLQDLKISIEDIENVVVVDGFDLPDGLSDNPLLAEAEAWNFV</sequence>
<dbReference type="InterPro" id="IPR036514">
    <property type="entry name" value="SGNH_hydro_sf"/>
</dbReference>
<dbReference type="GO" id="GO:0005576">
    <property type="term" value="C:extracellular region"/>
    <property type="evidence" value="ECO:0007669"/>
    <property type="project" value="UniProtKB-SubCell"/>
</dbReference>
<keyword evidence="2" id="KW-0964">Secreted</keyword>
<dbReference type="OrthoDB" id="5292073at2"/>
<evidence type="ECO:0000256" key="1">
    <source>
        <dbReference type="ARBA" id="ARBA00004613"/>
    </source>
</evidence>
<dbReference type="AlphaFoldDB" id="E0TBS4"/>